<dbReference type="PANTHER" id="PTHR13090:SF1">
    <property type="entry name" value="ARGININE-HYDROXYLASE NDUFAF5, MITOCHONDRIAL"/>
    <property type="match status" value="1"/>
</dbReference>
<dbReference type="STRING" id="1569628.A0A316URQ0"/>
<dbReference type="InterPro" id="IPR029063">
    <property type="entry name" value="SAM-dependent_MTases_sf"/>
</dbReference>
<dbReference type="PANTHER" id="PTHR13090">
    <property type="entry name" value="ARGININE-HYDROXYLASE NDUFAF5, MITOCHONDRIAL"/>
    <property type="match status" value="1"/>
</dbReference>
<dbReference type="InterPro" id="IPR009073">
    <property type="entry name" value="HscB_oligo_C"/>
</dbReference>
<keyword evidence="3 7" id="KW-0808">Transferase</keyword>
<dbReference type="SUPFAM" id="SSF47144">
    <property type="entry name" value="HSC20 (HSCB), C-terminal oligomerisation domain"/>
    <property type="match status" value="1"/>
</dbReference>
<evidence type="ECO:0000313" key="8">
    <source>
        <dbReference type="Proteomes" id="UP000245884"/>
    </source>
</evidence>
<dbReference type="Pfam" id="PF08241">
    <property type="entry name" value="Methyltransf_11"/>
    <property type="match status" value="1"/>
</dbReference>
<dbReference type="InterPro" id="IPR013216">
    <property type="entry name" value="Methyltransf_11"/>
</dbReference>
<reference evidence="7 8" key="1">
    <citation type="journal article" date="2018" name="Mol. Biol. Evol.">
        <title>Broad Genomic Sampling Reveals a Smut Pathogenic Ancestry of the Fungal Clade Ustilaginomycotina.</title>
        <authorList>
            <person name="Kijpornyongpan T."/>
            <person name="Mondo S.J."/>
            <person name="Barry K."/>
            <person name="Sandor L."/>
            <person name="Lee J."/>
            <person name="Lipzen A."/>
            <person name="Pangilinan J."/>
            <person name="LaButti K."/>
            <person name="Hainaut M."/>
            <person name="Henrissat B."/>
            <person name="Grigoriev I.V."/>
            <person name="Spatafora J.W."/>
            <person name="Aime M.C."/>
        </authorList>
    </citation>
    <scope>NUCLEOTIDE SEQUENCE [LARGE SCALE GENOMIC DNA]</scope>
    <source>
        <strain evidence="7 8">MCA 5214</strain>
    </source>
</reference>
<dbReference type="GO" id="GO:0032981">
    <property type="term" value="P:mitochondrial respiratory chain complex I assembly"/>
    <property type="evidence" value="ECO:0007669"/>
    <property type="project" value="TreeGrafter"/>
</dbReference>
<feature type="compositionally biased region" description="Low complexity" evidence="5">
    <location>
        <begin position="1"/>
        <end position="14"/>
    </location>
</feature>
<dbReference type="PROSITE" id="PS50076">
    <property type="entry name" value="DNAJ_2"/>
    <property type="match status" value="1"/>
</dbReference>
<evidence type="ECO:0000256" key="3">
    <source>
        <dbReference type="ARBA" id="ARBA00022679"/>
    </source>
</evidence>
<dbReference type="GO" id="GO:0051087">
    <property type="term" value="F:protein-folding chaperone binding"/>
    <property type="evidence" value="ECO:0007669"/>
    <property type="project" value="InterPro"/>
</dbReference>
<dbReference type="CDD" id="cd02440">
    <property type="entry name" value="AdoMet_MTases"/>
    <property type="match status" value="1"/>
</dbReference>
<dbReference type="GeneID" id="37030015"/>
<dbReference type="InterPro" id="IPR001623">
    <property type="entry name" value="DnaJ_domain"/>
</dbReference>
<keyword evidence="4" id="KW-0143">Chaperone</keyword>
<dbReference type="CDD" id="cd06257">
    <property type="entry name" value="DnaJ"/>
    <property type="match status" value="1"/>
</dbReference>
<accession>A0A316URQ0</accession>
<feature type="region of interest" description="Disordered" evidence="5">
    <location>
        <begin position="386"/>
        <end position="437"/>
    </location>
</feature>
<dbReference type="Gene3D" id="1.20.1280.20">
    <property type="entry name" value="HscB, C-terminal domain"/>
    <property type="match status" value="1"/>
</dbReference>
<dbReference type="Gene3D" id="1.10.287.110">
    <property type="entry name" value="DnaJ domain"/>
    <property type="match status" value="1"/>
</dbReference>
<comment type="similarity">
    <text evidence="1">Belongs to the HscB family.</text>
</comment>
<dbReference type="SUPFAM" id="SSF46565">
    <property type="entry name" value="Chaperone J-domain"/>
    <property type="match status" value="1"/>
</dbReference>
<evidence type="ECO:0000256" key="1">
    <source>
        <dbReference type="ARBA" id="ARBA00010476"/>
    </source>
</evidence>
<feature type="region of interest" description="Disordered" evidence="5">
    <location>
        <begin position="1"/>
        <end position="74"/>
    </location>
</feature>
<name>A0A316URQ0_9BASI</name>
<keyword evidence="8" id="KW-1185">Reference proteome</keyword>
<dbReference type="EMBL" id="KZ819666">
    <property type="protein sequence ID" value="PWN27989.1"/>
    <property type="molecule type" value="Genomic_DNA"/>
</dbReference>
<protein>
    <submittedName>
        <fullName evidence="7">S-adenosyl-L-methionine-dependent methyltransferase</fullName>
    </submittedName>
</protein>
<feature type="compositionally biased region" description="Low complexity" evidence="5">
    <location>
        <begin position="24"/>
        <end position="48"/>
    </location>
</feature>
<dbReference type="GO" id="GO:0044571">
    <property type="term" value="P:[2Fe-2S] cluster assembly"/>
    <property type="evidence" value="ECO:0007669"/>
    <property type="project" value="InterPro"/>
</dbReference>
<dbReference type="Proteomes" id="UP000245884">
    <property type="component" value="Unassembled WGS sequence"/>
</dbReference>
<dbReference type="SUPFAM" id="SSF53335">
    <property type="entry name" value="S-adenosyl-L-methionine-dependent methyltransferases"/>
    <property type="match status" value="1"/>
</dbReference>
<dbReference type="GO" id="GO:0005739">
    <property type="term" value="C:mitochondrion"/>
    <property type="evidence" value="ECO:0007669"/>
    <property type="project" value="TreeGrafter"/>
</dbReference>
<dbReference type="OrthoDB" id="16816at2759"/>
<dbReference type="RefSeq" id="XP_025362601.1">
    <property type="nucleotide sequence ID" value="XM_025508192.1"/>
</dbReference>
<gene>
    <name evidence="7" type="ORF">BDZ90DRAFT_259820</name>
</gene>
<sequence length="616" mass="66842">MAGPSASSSAALRLISRRARTPRRSATASASLLPPRRHATSSSSSSPLADDDATTSKRTNPAPGAPKPGSPFTIFDRNAKLLQKSRAALRESFEVGGGQASASAEDRGQRGSASRTVDYVRMAAAESLAERILDIRRQFDTIVELGSGPGYLRHFLDKEGTGCKKIVMCDTSRELLYRDEHLDGHFPFEIERHVIDEEELPFEPDSVDCLVGNTTLHWTNDLPGSLIQIQRSLRPDGVFVGSLLGGDTLFELRTSLQLAEQEREGGISPRVSPMTDSRDCASLLSRAGFSIPTVDVDEVAVSYPSIFELIHDLRDMGESNAVINRRPILSRDTLLAADAIYRALHGNVDGDGTVPATFGIIYLIGWKPDPSQPKPLKRGSAEQNLKDVLGGDADNPAPPMGGSGAPPLPPGGGKTRSFSTSARQASDKKTIPRGPTGEPDYFALLDIGDVASTPDGGWSVDLAALKASWRKQQALFHPDRLHSRPESEQAAAAAQSSLINKAYETLRDPLLRAHYLLEHAGEAVPDEAESLEDPSLLMQVMEMREQLEEAEAEDEVEPVRVANQELYDEACEGLKSAFAQGDTKGARVLATQLRYWANIAKVCREWAPGKRVELEH</sequence>
<dbReference type="NCBIfam" id="TIGR00714">
    <property type="entry name" value="hscB"/>
    <property type="match status" value="1"/>
</dbReference>
<dbReference type="GO" id="GO:0001671">
    <property type="term" value="F:ATPase activator activity"/>
    <property type="evidence" value="ECO:0007669"/>
    <property type="project" value="InterPro"/>
</dbReference>
<evidence type="ECO:0000256" key="4">
    <source>
        <dbReference type="ARBA" id="ARBA00023186"/>
    </source>
</evidence>
<feature type="region of interest" description="Disordered" evidence="5">
    <location>
        <begin position="93"/>
        <end position="114"/>
    </location>
</feature>
<evidence type="ECO:0000256" key="5">
    <source>
        <dbReference type="SAM" id="MobiDB-lite"/>
    </source>
</evidence>
<dbReference type="Gene3D" id="3.40.50.150">
    <property type="entry name" value="Vaccinia Virus protein VP39"/>
    <property type="match status" value="1"/>
</dbReference>
<dbReference type="InterPro" id="IPR036386">
    <property type="entry name" value="HscB_C_sf"/>
</dbReference>
<dbReference type="GO" id="GO:0008757">
    <property type="term" value="F:S-adenosylmethionine-dependent methyltransferase activity"/>
    <property type="evidence" value="ECO:0007669"/>
    <property type="project" value="InterPro"/>
</dbReference>
<evidence type="ECO:0000256" key="2">
    <source>
        <dbReference type="ARBA" id="ARBA00022603"/>
    </source>
</evidence>
<dbReference type="AlphaFoldDB" id="A0A316URQ0"/>
<dbReference type="InterPro" id="IPR004640">
    <property type="entry name" value="HscB"/>
</dbReference>
<proteinExistence type="inferred from homology"/>
<dbReference type="Pfam" id="PF07743">
    <property type="entry name" value="HSCB_C"/>
    <property type="match status" value="1"/>
</dbReference>
<organism evidence="7 8">
    <name type="scientific">Jaminaea rosea</name>
    <dbReference type="NCBI Taxonomy" id="1569628"/>
    <lineage>
        <taxon>Eukaryota</taxon>
        <taxon>Fungi</taxon>
        <taxon>Dikarya</taxon>
        <taxon>Basidiomycota</taxon>
        <taxon>Ustilaginomycotina</taxon>
        <taxon>Exobasidiomycetes</taxon>
        <taxon>Microstromatales</taxon>
        <taxon>Microstromatales incertae sedis</taxon>
        <taxon>Jaminaea</taxon>
    </lineage>
</organism>
<keyword evidence="2 7" id="KW-0489">Methyltransferase</keyword>
<dbReference type="InterPro" id="IPR050602">
    <property type="entry name" value="Malonyl-ACP_OMT"/>
</dbReference>
<dbReference type="InterPro" id="IPR036869">
    <property type="entry name" value="J_dom_sf"/>
</dbReference>
<dbReference type="GO" id="GO:0051259">
    <property type="term" value="P:protein complex oligomerization"/>
    <property type="evidence" value="ECO:0007669"/>
    <property type="project" value="InterPro"/>
</dbReference>
<dbReference type="GO" id="GO:0032259">
    <property type="term" value="P:methylation"/>
    <property type="evidence" value="ECO:0007669"/>
    <property type="project" value="UniProtKB-KW"/>
</dbReference>
<evidence type="ECO:0000259" key="6">
    <source>
        <dbReference type="PROSITE" id="PS50076"/>
    </source>
</evidence>
<dbReference type="SMART" id="SM00271">
    <property type="entry name" value="DnaJ"/>
    <property type="match status" value="1"/>
</dbReference>
<evidence type="ECO:0000313" key="7">
    <source>
        <dbReference type="EMBL" id="PWN27989.1"/>
    </source>
</evidence>
<feature type="domain" description="J" evidence="6">
    <location>
        <begin position="440"/>
        <end position="519"/>
    </location>
</feature>